<gene>
    <name evidence="2" type="ORF">IU514_04405</name>
</gene>
<keyword evidence="3" id="KW-1185">Reference proteome</keyword>
<feature type="chain" id="PRO_5045835388" description="DUF2846 domain-containing protein" evidence="1">
    <location>
        <begin position="26"/>
        <end position="163"/>
    </location>
</feature>
<evidence type="ECO:0000313" key="3">
    <source>
        <dbReference type="Proteomes" id="UP001429984"/>
    </source>
</evidence>
<protein>
    <recommendedName>
        <fullName evidence="4">DUF2846 domain-containing protein</fullName>
    </recommendedName>
</protein>
<dbReference type="RefSeq" id="WP_194929859.1">
    <property type="nucleotide sequence ID" value="NZ_JADLZT010000002.1"/>
</dbReference>
<comment type="caution">
    <text evidence="2">The sequence shown here is derived from an EMBL/GenBank/DDBJ whole genome shotgun (WGS) entry which is preliminary data.</text>
</comment>
<name>A0ABS0B5E9_9GAMM</name>
<reference evidence="2 3" key="1">
    <citation type="submission" date="2020-11" db="EMBL/GenBank/DDBJ databases">
        <title>Draft Genome Sequence and Secondary Metabolite Biosynthetic Potential of the Lysobacter niastensis Type strain DSM 18481.</title>
        <authorList>
            <person name="Turrini P."/>
            <person name="Artuso I."/>
            <person name="Tescari M."/>
            <person name="Lugli G.A."/>
            <person name="Frangipani E."/>
            <person name="Ventura M."/>
            <person name="Visca P."/>
        </authorList>
    </citation>
    <scope>NUCLEOTIDE SEQUENCE [LARGE SCALE GENOMIC DNA]</scope>
    <source>
        <strain evidence="2 3">DSM 18481</strain>
    </source>
</reference>
<accession>A0ABS0B5E9</accession>
<organism evidence="2 3">
    <name type="scientific">Lysobacter niastensis</name>
    <dbReference type="NCBI Taxonomy" id="380629"/>
    <lineage>
        <taxon>Bacteria</taxon>
        <taxon>Pseudomonadati</taxon>
        <taxon>Pseudomonadota</taxon>
        <taxon>Gammaproteobacteria</taxon>
        <taxon>Lysobacterales</taxon>
        <taxon>Lysobacteraceae</taxon>
        <taxon>Lysobacter</taxon>
    </lineage>
</organism>
<keyword evidence="1" id="KW-0732">Signal</keyword>
<evidence type="ECO:0008006" key="4">
    <source>
        <dbReference type="Google" id="ProtNLM"/>
    </source>
</evidence>
<evidence type="ECO:0000256" key="1">
    <source>
        <dbReference type="SAM" id="SignalP"/>
    </source>
</evidence>
<dbReference type="EMBL" id="JADLZT010000002">
    <property type="protein sequence ID" value="MBF6023268.1"/>
    <property type="molecule type" value="Genomic_DNA"/>
</dbReference>
<proteinExistence type="predicted"/>
<evidence type="ECO:0000313" key="2">
    <source>
        <dbReference type="EMBL" id="MBF6023268.1"/>
    </source>
</evidence>
<sequence length="163" mass="17406">MKAPPMVRLALSLVCLAAGAGIAQAGSQEPGSPPAGQADTPAASAGCGRISTFNAASRSNDLFRARVLEIDGKLAGPTQPGYRVTAGPHTLTVIELIDPIEFNDLQLRQRGSGRDLSKTLEIDVKPNTTYMIAAHLLDLKSASLYDKKYWEPVVYHQSTEACR</sequence>
<feature type="signal peptide" evidence="1">
    <location>
        <begin position="1"/>
        <end position="25"/>
    </location>
</feature>
<dbReference type="Proteomes" id="UP001429984">
    <property type="component" value="Unassembled WGS sequence"/>
</dbReference>